<dbReference type="InterPro" id="IPR048406">
    <property type="entry name" value="GldM_Ig-like-2"/>
</dbReference>
<evidence type="ECO:0000313" key="10">
    <source>
        <dbReference type="EMBL" id="MRY84096.1"/>
    </source>
</evidence>
<evidence type="ECO:0000313" key="20">
    <source>
        <dbReference type="Proteomes" id="UP000315827"/>
    </source>
</evidence>
<evidence type="ECO:0000313" key="6">
    <source>
        <dbReference type="EMBL" id="CUN35010.1"/>
    </source>
</evidence>
<dbReference type="EMBL" id="CP051672">
    <property type="protein sequence ID" value="QJE30106.1"/>
    <property type="molecule type" value="Genomic_DNA"/>
</dbReference>
<organism evidence="7 16">
    <name type="scientific">Parabacteroides distasonis</name>
    <dbReference type="NCBI Taxonomy" id="823"/>
    <lineage>
        <taxon>Bacteria</taxon>
        <taxon>Pseudomonadati</taxon>
        <taxon>Bacteroidota</taxon>
        <taxon>Bacteroidia</taxon>
        <taxon>Bacteroidales</taxon>
        <taxon>Tannerellaceae</taxon>
        <taxon>Parabacteroides</taxon>
    </lineage>
</organism>
<dbReference type="EMBL" id="WKLT01000023">
    <property type="protein sequence ID" value="MRY59987.1"/>
    <property type="molecule type" value="Genomic_DNA"/>
</dbReference>
<dbReference type="InterPro" id="IPR022720">
    <property type="entry name" value="Motility-assoc_prot_GldM_N"/>
</dbReference>
<evidence type="ECO:0000313" key="13">
    <source>
        <dbReference type="EMBL" id="OUP14556.1"/>
    </source>
</evidence>
<evidence type="ECO:0000313" key="12">
    <source>
        <dbReference type="EMBL" id="MSB71917.1"/>
    </source>
</evidence>
<dbReference type="EMBL" id="NFJX01000030">
    <property type="protein sequence ID" value="OUP14556.1"/>
    <property type="molecule type" value="Genomic_DNA"/>
</dbReference>
<dbReference type="Proteomes" id="UP000095455">
    <property type="component" value="Unassembled WGS sequence"/>
</dbReference>
<dbReference type="Proteomes" id="UP000095332">
    <property type="component" value="Unassembled WGS sequence"/>
</dbReference>
<dbReference type="Pfam" id="PF12081">
    <property type="entry name" value="GldM_1st"/>
    <property type="match status" value="1"/>
</dbReference>
<dbReference type="EMBL" id="WKMX01000003">
    <property type="protein sequence ID" value="MRZ05437.1"/>
    <property type="molecule type" value="Genomic_DNA"/>
</dbReference>
<name>A0A174XE52_PARDI</name>
<evidence type="ECO:0000313" key="23">
    <source>
        <dbReference type="Proteomes" id="UP000463337"/>
    </source>
</evidence>
<dbReference type="Proteomes" id="UP000195950">
    <property type="component" value="Unassembled WGS sequence"/>
</dbReference>
<dbReference type="InterPro" id="IPR048405">
    <property type="entry name" value="GldM_Ig-like-1"/>
</dbReference>
<dbReference type="AlphaFoldDB" id="A0A174XE52"/>
<protein>
    <submittedName>
        <fullName evidence="8">Gliding motility protein GldM</fullName>
    </submittedName>
    <submittedName>
        <fullName evidence="7">Gliding motility-associated protein GldM</fullName>
    </submittedName>
</protein>
<dbReference type="Proteomes" id="UP000450599">
    <property type="component" value="Unassembled WGS sequence"/>
</dbReference>
<dbReference type="EMBL" id="CZBM01000027">
    <property type="protein sequence ID" value="CUQ55936.1"/>
    <property type="molecule type" value="Genomic_DNA"/>
</dbReference>
<dbReference type="EMBL" id="VOHW01000003">
    <property type="protein sequence ID" value="TWV62789.1"/>
    <property type="molecule type" value="Genomic_DNA"/>
</dbReference>
<dbReference type="Pfam" id="PF12080">
    <property type="entry name" value="GldM_4th"/>
    <property type="match status" value="1"/>
</dbReference>
<dbReference type="OMA" id="DKMNVVY"/>
<dbReference type="Proteomes" id="UP000315827">
    <property type="component" value="Unassembled WGS sequence"/>
</dbReference>
<dbReference type="EMBL" id="CYXP01000002">
    <property type="protein sequence ID" value="CUM99470.1"/>
    <property type="molecule type" value="Genomic_DNA"/>
</dbReference>
<feature type="domain" description="Gliding motility-associated protein GldM N-terminal" evidence="2">
    <location>
        <begin position="34"/>
        <end position="221"/>
    </location>
</feature>
<feature type="domain" description="Gliding motility-associated protein GldM C-terminal" evidence="1">
    <location>
        <begin position="407"/>
        <end position="522"/>
    </location>
</feature>
<dbReference type="Proteomes" id="UP000471216">
    <property type="component" value="Unassembled WGS sequence"/>
</dbReference>
<evidence type="ECO:0000313" key="24">
    <source>
        <dbReference type="Proteomes" id="UP000471216"/>
    </source>
</evidence>
<dbReference type="Proteomes" id="UP000501982">
    <property type="component" value="Chromosome"/>
</dbReference>
<evidence type="ECO:0000313" key="25">
    <source>
        <dbReference type="Proteomes" id="UP000501982"/>
    </source>
</evidence>
<evidence type="ECO:0000313" key="18">
    <source>
        <dbReference type="Proteomes" id="UP000095591"/>
    </source>
</evidence>
<evidence type="ECO:0000313" key="21">
    <source>
        <dbReference type="Proteomes" id="UP000441609"/>
    </source>
</evidence>
<feature type="domain" description="Gliding motility-associated protein GldM second immunoglobulin-like" evidence="4">
    <location>
        <begin position="322"/>
        <end position="404"/>
    </location>
</feature>
<dbReference type="Proteomes" id="UP000463337">
    <property type="component" value="Unassembled WGS sequence"/>
</dbReference>
<dbReference type="GeneID" id="93523326"/>
<accession>A0A174XE52</accession>
<dbReference type="EMBL" id="WKMO01000001">
    <property type="protein sequence ID" value="MSB71917.1"/>
    <property type="molecule type" value="Genomic_DNA"/>
</dbReference>
<dbReference type="EMBL" id="CYYK01000001">
    <property type="protein sequence ID" value="CUN35010.1"/>
    <property type="molecule type" value="Genomic_DNA"/>
</dbReference>
<dbReference type="Proteomes" id="UP000095591">
    <property type="component" value="Unassembled WGS sequence"/>
</dbReference>
<evidence type="ECO:0000313" key="19">
    <source>
        <dbReference type="Proteomes" id="UP000195950"/>
    </source>
</evidence>
<reference evidence="19" key="2">
    <citation type="submission" date="2017-04" db="EMBL/GenBank/DDBJ databases">
        <title>Function of individual gut microbiota members based on whole genome sequencing of pure cultures obtained from chicken caecum.</title>
        <authorList>
            <person name="Medvecky M."/>
            <person name="Cejkova D."/>
            <person name="Polansky O."/>
            <person name="Karasova D."/>
            <person name="Kubasova T."/>
            <person name="Cizek A."/>
            <person name="Rychlik I."/>
        </authorList>
    </citation>
    <scope>NUCLEOTIDE SEQUENCE [LARGE SCALE GENOMIC DNA]</scope>
    <source>
        <strain evidence="19">An199</strain>
    </source>
</reference>
<evidence type="ECO:0000313" key="17">
    <source>
        <dbReference type="Proteomes" id="UP000095455"/>
    </source>
</evidence>
<evidence type="ECO:0000313" key="14">
    <source>
        <dbReference type="EMBL" id="QJE30106.1"/>
    </source>
</evidence>
<evidence type="ECO:0000313" key="22">
    <source>
        <dbReference type="Proteomes" id="UP000450599"/>
    </source>
</evidence>
<reference evidence="16 17" key="1">
    <citation type="submission" date="2015-09" db="EMBL/GenBank/DDBJ databases">
        <authorList>
            <consortium name="Pathogen Informatics"/>
        </authorList>
    </citation>
    <scope>NUCLEOTIDE SEQUENCE [LARGE SCALE GENOMIC DNA]</scope>
    <source>
        <strain evidence="6 17">2789STDY5608822</strain>
        <strain evidence="5 18">2789STDY5608872</strain>
        <strain evidence="7 16">2789STDY5834948</strain>
    </source>
</reference>
<evidence type="ECO:0000259" key="3">
    <source>
        <dbReference type="Pfam" id="PF21601"/>
    </source>
</evidence>
<dbReference type="EMBL" id="JAQMPX010000152">
    <property type="protein sequence ID" value="MDB9140982.1"/>
    <property type="molecule type" value="Genomic_DNA"/>
</dbReference>
<feature type="domain" description="Gliding motility-associated protein GldM first immunoglobulin-like" evidence="3">
    <location>
        <begin position="225"/>
        <end position="319"/>
    </location>
</feature>
<sequence length="522" mass="57745">MAGISNNPNSPRQRMINLMYLVFIAMMALNVSSEVLDGFELVEGSLRTSIDNSSRRNKIVADEMEAYYQENPQKVGEWALKAREVKRASDSLYTYIQDLKIRIAKVADGENANVNSIEHKDDLEAASRVMLSPVSGEGKKLRAEIDKYRIWMGGFIEDSAKTAVLEANLSTTPPHKAGINTRTWEEALFENMPVAAAVTLLTKMQSDVRYAEGEVLSNLLNSVDVGDYRVNQITAQVIPESQIVMRGSQYKANIVLSAVDSTKRPTIYVNGKELPYENKGVFTVNTGAAGTFPIKGYIEMPNSDGSIMRRDFESEYFVTEPTATVAPTLMNVLYAGIANPMRIAVPGVPSGNVTATMTNGTLTRSKDGWEARPSKVGTEAVITVNARMADGRNIEMAKTTFRVRALPDPLPYIEYKDQNGNVRKFKGGMIAKRSLVEADGILAAIDDDLLNVKYTVLRFELTFFDSMGNAIPEVAEGTNFSQRQKNYIRNLSKGKRFYITRVVAKGPDGIERTIPTIEVIVN</sequence>
<evidence type="ECO:0000259" key="4">
    <source>
        <dbReference type="Pfam" id="PF21602"/>
    </source>
</evidence>
<evidence type="ECO:0000259" key="1">
    <source>
        <dbReference type="Pfam" id="PF12080"/>
    </source>
</evidence>
<evidence type="ECO:0000313" key="7">
    <source>
        <dbReference type="EMBL" id="CUQ55936.1"/>
    </source>
</evidence>
<dbReference type="InterPro" id="IPR019859">
    <property type="entry name" value="Motility-assoc_prot_GldM"/>
</dbReference>
<evidence type="ECO:0000259" key="2">
    <source>
        <dbReference type="Pfam" id="PF12081"/>
    </source>
</evidence>
<gene>
    <name evidence="8" type="primary">gldM</name>
    <name evidence="13" type="ORF">B5F32_20030</name>
    <name evidence="6" type="ORF">ERS852380_00083</name>
    <name evidence="5" type="ORF">ERS852429_01487</name>
    <name evidence="7" type="ORF">ERS852560_04218</name>
    <name evidence="15" type="ORF">FSA05_07065</name>
    <name evidence="11" type="ORF">GKD54_04225</name>
    <name evidence="10" type="ORF">GKD58_07510</name>
    <name evidence="9" type="ORF">GKD59_19175</name>
    <name evidence="12" type="ORF">GKD70_01185</name>
    <name evidence="14" type="ORF">HHO38_18255</name>
    <name evidence="8" type="ORF">PN612_21070</name>
</gene>
<proteinExistence type="predicted"/>
<reference evidence="15 20" key="5">
    <citation type="submission" date="2019-07" db="EMBL/GenBank/DDBJ databases">
        <title>Genome sequencing of Parabacteroides distasonis iSURF_7.</title>
        <authorList>
            <person name="Degefu H.N."/>
            <person name="Ruoff K.L."/>
            <person name="Price C.E."/>
            <person name="Valls R.A."/>
            <person name="O'Toole G.A."/>
        </authorList>
    </citation>
    <scope>NUCLEOTIDE SEQUENCE [LARGE SCALE GENOMIC DNA]</scope>
    <source>
        <strain evidence="15 20">CFPLTA003_1B</strain>
    </source>
</reference>
<evidence type="ECO:0000313" key="11">
    <source>
        <dbReference type="EMBL" id="MRZ05437.1"/>
    </source>
</evidence>
<evidence type="ECO:0000313" key="16">
    <source>
        <dbReference type="Proteomes" id="UP000095332"/>
    </source>
</evidence>
<dbReference type="InterPro" id="IPR022719">
    <property type="entry name" value="Motility-assoc_prot_GldM_C"/>
</dbReference>
<evidence type="ECO:0000313" key="5">
    <source>
        <dbReference type="EMBL" id="CUM99470.1"/>
    </source>
</evidence>
<evidence type="ECO:0000313" key="8">
    <source>
        <dbReference type="EMBL" id="MDB9140982.1"/>
    </source>
</evidence>
<reference evidence="21 22" key="4">
    <citation type="journal article" date="2019" name="Nat. Med.">
        <title>A library of human gut bacterial isolates paired with longitudinal multiomics data enables mechanistic microbiome research.</title>
        <authorList>
            <person name="Poyet M."/>
            <person name="Groussin M."/>
            <person name="Gibbons S.M."/>
            <person name="Avila-Pacheco J."/>
            <person name="Jiang X."/>
            <person name="Kearney S.M."/>
            <person name="Perrotta A.R."/>
            <person name="Berdy B."/>
            <person name="Zhao S."/>
            <person name="Lieberman T.D."/>
            <person name="Swanson P.K."/>
            <person name="Smith M."/>
            <person name="Roesemann S."/>
            <person name="Alexander J.E."/>
            <person name="Rich S.A."/>
            <person name="Livny J."/>
            <person name="Vlamakis H."/>
            <person name="Clish C."/>
            <person name="Bullock K."/>
            <person name="Deik A."/>
            <person name="Scott J."/>
            <person name="Pierce K.A."/>
            <person name="Xavier R.J."/>
            <person name="Alm E.J."/>
        </authorList>
    </citation>
    <scope>NUCLEOTIDE SEQUENCE [LARGE SCALE GENOMIC DNA]</scope>
    <source>
        <strain evidence="11 24">BIOML-A10</strain>
        <strain evidence="10 22">BIOML-A11</strain>
        <strain evidence="12 21">BIOML-A20</strain>
        <strain evidence="9 23">BIOML-A41</strain>
    </source>
</reference>
<dbReference type="EMBL" id="WKMW01000005">
    <property type="protein sequence ID" value="MRY84096.1"/>
    <property type="molecule type" value="Genomic_DNA"/>
</dbReference>
<dbReference type="NCBIfam" id="TIGR03517">
    <property type="entry name" value="GldM_gliding"/>
    <property type="match status" value="1"/>
</dbReference>
<dbReference type="Pfam" id="PF21602">
    <property type="entry name" value="GldM_3rd"/>
    <property type="match status" value="1"/>
</dbReference>
<dbReference type="Proteomes" id="UP001211522">
    <property type="component" value="Unassembled WGS sequence"/>
</dbReference>
<dbReference type="RefSeq" id="WP_005859860.1">
    <property type="nucleotide sequence ID" value="NZ_AP019729.1"/>
</dbReference>
<evidence type="ECO:0000313" key="9">
    <source>
        <dbReference type="EMBL" id="MRY59987.1"/>
    </source>
</evidence>
<dbReference type="OrthoDB" id="1490890at2"/>
<reference evidence="13" key="3">
    <citation type="journal article" date="2018" name="BMC Genomics">
        <title>Whole genome sequencing and function prediction of 133 gut anaerobes isolated from chicken caecum in pure cultures.</title>
        <authorList>
            <person name="Medvecky M."/>
            <person name="Cejkova D."/>
            <person name="Polansky O."/>
            <person name="Karasova D."/>
            <person name="Kubasova T."/>
            <person name="Cizek A."/>
            <person name="Rychlik I."/>
        </authorList>
    </citation>
    <scope>NUCLEOTIDE SEQUENCE</scope>
    <source>
        <strain evidence="13">An199</strain>
    </source>
</reference>
<reference evidence="8" key="7">
    <citation type="submission" date="2023-01" db="EMBL/GenBank/DDBJ databases">
        <title>Human gut microbiome strain richness.</title>
        <authorList>
            <person name="Chen-Liaw A."/>
        </authorList>
    </citation>
    <scope>NUCLEOTIDE SEQUENCE</scope>
    <source>
        <strain evidence="8">D35st1_E5_D35t1_190705</strain>
    </source>
</reference>
<dbReference type="Pfam" id="PF21601">
    <property type="entry name" value="GldM_2nd"/>
    <property type="match status" value="1"/>
</dbReference>
<evidence type="ECO:0000313" key="15">
    <source>
        <dbReference type="EMBL" id="TWV62789.1"/>
    </source>
</evidence>
<dbReference type="Proteomes" id="UP000441609">
    <property type="component" value="Unassembled WGS sequence"/>
</dbReference>
<reference evidence="14 25" key="6">
    <citation type="submission" date="2020-04" db="EMBL/GenBank/DDBJ databases">
        <title>Complete Genomes and Methylome analysis of CBBP consortium that reverse antibiotic-induced susceptibility to vancomycin-resistant Enterococcus faecium infection.</title>
        <authorList>
            <person name="Fomenkov A."/>
            <person name="Zhang Z."/>
            <person name="Pamer E."/>
            <person name="Roberts R.J."/>
        </authorList>
    </citation>
    <scope>NUCLEOTIDE SEQUENCE [LARGE SCALE GENOMIC DNA]</scope>
    <source>
        <strain evidence="25">CBBP</strain>
        <strain evidence="14">CBBP-1</strain>
    </source>
</reference>